<comment type="caution">
    <text evidence="4">The sequence shown here is derived from an EMBL/GenBank/DDBJ whole genome shotgun (WGS) entry which is preliminary data.</text>
</comment>
<dbReference type="Proteomes" id="UP000322873">
    <property type="component" value="Unassembled WGS sequence"/>
</dbReference>
<evidence type="ECO:0000256" key="1">
    <source>
        <dbReference type="ARBA" id="ARBA00022694"/>
    </source>
</evidence>
<evidence type="ECO:0000256" key="2">
    <source>
        <dbReference type="ARBA" id="ARBA00025147"/>
    </source>
</evidence>
<dbReference type="Pfam" id="PF24139">
    <property type="entry name" value="TPR_TNPO3_IPO13_4th"/>
    <property type="match status" value="1"/>
</dbReference>
<dbReference type="EMBL" id="VICG01000003">
    <property type="protein sequence ID" value="KAA8574206.1"/>
    <property type="molecule type" value="Genomic_DNA"/>
</dbReference>
<dbReference type="GO" id="GO:0006606">
    <property type="term" value="P:protein import into nucleus"/>
    <property type="evidence" value="ECO:0007669"/>
    <property type="project" value="TreeGrafter"/>
</dbReference>
<dbReference type="GO" id="GO:0031267">
    <property type="term" value="F:small GTPase binding"/>
    <property type="evidence" value="ECO:0007669"/>
    <property type="project" value="InterPro"/>
</dbReference>
<accession>A0A5M9K250</accession>
<dbReference type="VEuPathDB" id="FungiDB:MFRU_001g00350"/>
<dbReference type="GO" id="GO:0005634">
    <property type="term" value="C:nucleus"/>
    <property type="evidence" value="ECO:0007669"/>
    <property type="project" value="UniProtKB-ARBA"/>
</dbReference>
<dbReference type="SMART" id="SM00913">
    <property type="entry name" value="IBN_N"/>
    <property type="match status" value="1"/>
</dbReference>
<evidence type="ECO:0000259" key="3">
    <source>
        <dbReference type="PROSITE" id="PS50166"/>
    </source>
</evidence>
<dbReference type="GO" id="GO:0008033">
    <property type="term" value="P:tRNA processing"/>
    <property type="evidence" value="ECO:0007669"/>
    <property type="project" value="UniProtKB-KW"/>
</dbReference>
<reference evidence="4 5" key="1">
    <citation type="submission" date="2019-06" db="EMBL/GenBank/DDBJ databases">
        <title>Genome Sequence of the Brown Rot Fungal Pathogen Monilinia fructicola.</title>
        <authorList>
            <person name="De Miccolis Angelini R.M."/>
            <person name="Landi L."/>
            <person name="Abate D."/>
            <person name="Pollastro S."/>
            <person name="Romanazzi G."/>
            <person name="Faretra F."/>
        </authorList>
    </citation>
    <scope>NUCLEOTIDE SEQUENCE [LARGE SCALE GENOMIC DNA]</scope>
    <source>
        <strain evidence="4 5">Mfrc123</strain>
    </source>
</reference>
<dbReference type="Gene3D" id="1.25.10.10">
    <property type="entry name" value="Leucine-rich Repeat Variant"/>
    <property type="match status" value="1"/>
</dbReference>
<sequence>MVAVSTNGSDPQNAFTPVIAALNTMRDGQRGQKEAAHSFLESFQKSAEAWQVTIGILSSDAEPDAKLFAATTLRGKITYDVQQIPSDSLPALRNQLLELLKVFATGPRPIRIQLCVCLAILAIQMTNWKDVVHMVVSTLGNSAESLACVLDFLKVLPEEVTEGRKITLTEEELQQRTQELLGDNTAQVVQLLIAYAQSSESAATNPQLLEVVTSWLREVPVADIVNSPLLPVIFNALNNDRSFEAATECLCSIFKETREVDEYMPTIEILLPRVLALQPRIAQAAQEEDSELFKGFTRIFAEAGEAWVVLIAREPKVFRPLVEAILECTHRDFDKDAISLTFIFWYELKLYLILERYIEARMQYVDVYSSLVDIMMKHLEFPSADGADETDLFDGDRDAEEKFREFRHHMGDVLKDCCEIMGVTPCLTKVYDAIKSWMGSYASHATETSVPHWQQLEAPLFGMRAMGRLVDRDEDIILPQIIPLLVQIPHHEKLRFATIMVLGRYTEWTSNHPEFLESQFQYIVSSFTTDSKEIVRAAAMAMKFICSDCKHLLGSQVVQLQQFYDQTLDKLPGVSQEELTEGVASVVAVQPSTQTYQLMKLYCDPLMTRLMALANQASDEESKLKVADHMQLITLFIQIVTPWIEPNQDHPAVKYCQEIFPILSTILDSFVTFTPICERVCRTWRYMIISYRTSMAPLLPQMANKLAQGFAASRQGCFLWVTSAILREFSEDREHVDEQTTESIYTFFEAQSTAMLKAMTDLPPQDLPDVIEDFYRLLLDALLYYPHKMIRSHLFTPIFRAAIAALDLEQREPLSAVLHYLRDVISYGGDNPSSSALSINPPEIQQAVRQLILANGNELVKGIMKGMMISFPGDCFTDGSGVLLGLFEILPQETTSWVDGILRMLPAGTVREAEIDRLMNSIREKLTIGHDGVRKVRSLLQDFTNTYRRRYVAPRDGLGRLEATRESLHIRLSVFSCCNGIAIWLVAGGDSRFLCQKIVIGCEKDSGPKSRVVIFGPELG</sequence>
<evidence type="ECO:0000313" key="4">
    <source>
        <dbReference type="EMBL" id="KAA8574206.1"/>
    </source>
</evidence>
<evidence type="ECO:0000313" key="5">
    <source>
        <dbReference type="Proteomes" id="UP000322873"/>
    </source>
</evidence>
<feature type="domain" description="Importin N-terminal" evidence="3">
    <location>
        <begin position="36"/>
        <end position="102"/>
    </location>
</feature>
<organism evidence="4 5">
    <name type="scientific">Monilinia fructicola</name>
    <name type="common">Brown rot fungus</name>
    <name type="synonym">Ciboria fructicola</name>
    <dbReference type="NCBI Taxonomy" id="38448"/>
    <lineage>
        <taxon>Eukaryota</taxon>
        <taxon>Fungi</taxon>
        <taxon>Dikarya</taxon>
        <taxon>Ascomycota</taxon>
        <taxon>Pezizomycotina</taxon>
        <taxon>Leotiomycetes</taxon>
        <taxon>Helotiales</taxon>
        <taxon>Sclerotiniaceae</taxon>
        <taxon>Monilinia</taxon>
    </lineage>
</organism>
<dbReference type="InterPro" id="IPR011989">
    <property type="entry name" value="ARM-like"/>
</dbReference>
<name>A0A5M9K250_MONFR</name>
<dbReference type="PROSITE" id="PS50166">
    <property type="entry name" value="IMPORTIN_B_NT"/>
    <property type="match status" value="1"/>
</dbReference>
<dbReference type="InterPro" id="IPR001494">
    <property type="entry name" value="Importin-beta_N"/>
</dbReference>
<dbReference type="FunFam" id="1.25.10.10:FF:000266">
    <property type="entry name" value="mRNA transport regulator MTR10"/>
    <property type="match status" value="1"/>
</dbReference>
<comment type="function">
    <text evidence="2">tRNA nucleus export receptor which facilitates tRNA translocation across the nuclear pore complex. Involved in pre-tRNA splicing, probably by affecting the interaction of pre-tRNA with splicing endonuclease.</text>
</comment>
<keyword evidence="5" id="KW-1185">Reference proteome</keyword>
<dbReference type="Pfam" id="PF24138">
    <property type="entry name" value="TPR_TNPO3_IPO13_2nd"/>
    <property type="match status" value="1"/>
</dbReference>
<gene>
    <name evidence="4" type="ORF">EYC84_005715</name>
</gene>
<dbReference type="GO" id="GO:0005737">
    <property type="term" value="C:cytoplasm"/>
    <property type="evidence" value="ECO:0007669"/>
    <property type="project" value="TreeGrafter"/>
</dbReference>
<dbReference type="PANTHER" id="PTHR12363">
    <property type="entry name" value="TRANSPORTIN 3 AND IMPORTIN 13"/>
    <property type="match status" value="1"/>
</dbReference>
<dbReference type="Pfam" id="PF03810">
    <property type="entry name" value="IBN_N"/>
    <property type="match status" value="1"/>
</dbReference>
<dbReference type="AlphaFoldDB" id="A0A5M9K250"/>
<dbReference type="InterPro" id="IPR051345">
    <property type="entry name" value="Importin_beta-like_NTR"/>
</dbReference>
<dbReference type="InterPro" id="IPR058537">
    <property type="entry name" value="TPR_TNPO3_IPO13_4th"/>
</dbReference>
<dbReference type="Pfam" id="PF24140">
    <property type="entry name" value="TPR_TNPO3_IPO13_3rd"/>
    <property type="match status" value="1"/>
</dbReference>
<dbReference type="InterPro" id="IPR016024">
    <property type="entry name" value="ARM-type_fold"/>
</dbReference>
<dbReference type="Pfam" id="PF08389">
    <property type="entry name" value="Xpo1"/>
    <property type="match status" value="1"/>
</dbReference>
<dbReference type="PANTHER" id="PTHR12363:SF53">
    <property type="entry name" value="MRNA TRANSPORT REGULATOR MTR10"/>
    <property type="match status" value="1"/>
</dbReference>
<dbReference type="InterPro" id="IPR057942">
    <property type="entry name" value="TPR_TNPO3_IPO13_3rd"/>
</dbReference>
<dbReference type="InterPro" id="IPR013598">
    <property type="entry name" value="Exportin-1/Importin-b-like"/>
</dbReference>
<dbReference type="SUPFAM" id="SSF48371">
    <property type="entry name" value="ARM repeat"/>
    <property type="match status" value="1"/>
</dbReference>
<keyword evidence="1" id="KW-0819">tRNA processing</keyword>
<protein>
    <recommendedName>
        <fullName evidence="3">Importin N-terminal domain-containing protein</fullName>
    </recommendedName>
</protein>
<dbReference type="InterPro" id="IPR057941">
    <property type="entry name" value="TPR_TNPO3_IPO13_2nd"/>
</dbReference>
<proteinExistence type="predicted"/>